<keyword evidence="3" id="KW-1185">Reference proteome</keyword>
<dbReference type="AlphaFoldDB" id="A0AAV3T6F9"/>
<protein>
    <submittedName>
        <fullName evidence="2">Adenosylcobinamide amidohydrolase CbiZ</fullName>
    </submittedName>
</protein>
<feature type="region of interest" description="Disordered" evidence="1">
    <location>
        <begin position="120"/>
        <end position="147"/>
    </location>
</feature>
<dbReference type="InterPro" id="IPR002808">
    <property type="entry name" value="AdoCbi_amidolase"/>
</dbReference>
<feature type="region of interest" description="Disordered" evidence="1">
    <location>
        <begin position="1"/>
        <end position="22"/>
    </location>
</feature>
<evidence type="ECO:0000313" key="3">
    <source>
        <dbReference type="Proteomes" id="UP001500420"/>
    </source>
</evidence>
<evidence type="ECO:0000313" key="2">
    <source>
        <dbReference type="EMBL" id="GAA0663238.1"/>
    </source>
</evidence>
<comment type="caution">
    <text evidence="2">The sequence shown here is derived from an EMBL/GenBank/DDBJ whole genome shotgun (WGS) entry which is preliminary data.</text>
</comment>
<dbReference type="PANTHER" id="PTHR35336">
    <property type="entry name" value="ADENOSYLCOBINAMIDE AMIDOHYDROLASE"/>
    <property type="match status" value="1"/>
</dbReference>
<sequence length="292" mass="30037">MAEDGSTSDRDAAPTPEIDVRDGVLRLRAPGATWLSTGWRGGRRDADAAYNVSVPEGWTRTDLDAYVAERLSASGFDADGPALLTGVAMEHARAARLDADSEAEDSSAVTAVATAGISNPAALFPDEREDADAASSRASDRSPDEYEPGTVNVLVYADRTLTEGALANLVAVVAEAKAAALVRTTGFPGTTTDAVIVGCPAVAEPDGDLDGEDGVARFSGSGTPIGAAARACVRDAVLASLRSRYADRELPASVADAEYGVATTRSAEVFEPAAAASSEPSATTDRTFDTHE</sequence>
<gene>
    <name evidence="2" type="primary">cbiZ</name>
    <name evidence="2" type="ORF">GCM10009020_04830</name>
</gene>
<feature type="compositionally biased region" description="Low complexity" evidence="1">
    <location>
        <begin position="270"/>
        <end position="282"/>
    </location>
</feature>
<proteinExistence type="predicted"/>
<accession>A0AAV3T6F9</accession>
<reference evidence="2 3" key="1">
    <citation type="journal article" date="2019" name="Int. J. Syst. Evol. Microbiol.">
        <title>The Global Catalogue of Microorganisms (GCM) 10K type strain sequencing project: providing services to taxonomists for standard genome sequencing and annotation.</title>
        <authorList>
            <consortium name="The Broad Institute Genomics Platform"/>
            <consortium name="The Broad Institute Genome Sequencing Center for Infectious Disease"/>
            <person name="Wu L."/>
            <person name="Ma J."/>
        </authorList>
    </citation>
    <scope>NUCLEOTIDE SEQUENCE [LARGE SCALE GENOMIC DNA]</scope>
    <source>
        <strain evidence="2 3">JCM 16328</strain>
    </source>
</reference>
<dbReference type="EMBL" id="BAAADV010000001">
    <property type="protein sequence ID" value="GAA0663238.1"/>
    <property type="molecule type" value="Genomic_DNA"/>
</dbReference>
<organism evidence="2 3">
    <name type="scientific">Natronoarchaeum mannanilyticum</name>
    <dbReference type="NCBI Taxonomy" id="926360"/>
    <lineage>
        <taxon>Archaea</taxon>
        <taxon>Methanobacteriati</taxon>
        <taxon>Methanobacteriota</taxon>
        <taxon>Stenosarchaea group</taxon>
        <taxon>Halobacteria</taxon>
        <taxon>Halobacteriales</taxon>
        <taxon>Natronoarchaeaceae</taxon>
    </lineage>
</organism>
<name>A0AAV3T6F9_9EURY</name>
<feature type="region of interest" description="Disordered" evidence="1">
    <location>
        <begin position="270"/>
        <end position="292"/>
    </location>
</feature>
<dbReference type="InterPro" id="IPR052209">
    <property type="entry name" value="CbiZ"/>
</dbReference>
<evidence type="ECO:0000256" key="1">
    <source>
        <dbReference type="SAM" id="MobiDB-lite"/>
    </source>
</evidence>
<dbReference type="PANTHER" id="PTHR35336:SF5">
    <property type="entry name" value="ADENOSYLCOBINAMIDE AMIDOHYDROLASE"/>
    <property type="match status" value="1"/>
</dbReference>
<dbReference type="Proteomes" id="UP001500420">
    <property type="component" value="Unassembled WGS sequence"/>
</dbReference>
<feature type="compositionally biased region" description="Basic and acidic residues" evidence="1">
    <location>
        <begin position="7"/>
        <end position="22"/>
    </location>
</feature>
<dbReference type="RefSeq" id="WP_343772249.1">
    <property type="nucleotide sequence ID" value="NZ_BAAADV010000001.1"/>
</dbReference>
<dbReference type="Pfam" id="PF01955">
    <property type="entry name" value="CbiZ"/>
    <property type="match status" value="1"/>
</dbReference>